<feature type="transmembrane region" description="Helical" evidence="5">
    <location>
        <begin position="193"/>
        <end position="214"/>
    </location>
</feature>
<dbReference type="SMART" id="SM00267">
    <property type="entry name" value="GGDEF"/>
    <property type="match status" value="1"/>
</dbReference>
<keyword evidence="8" id="KW-1185">Reference proteome</keyword>
<gene>
    <name evidence="7" type="ORF">HNP49_002397</name>
</gene>
<dbReference type="PANTHER" id="PTHR45138">
    <property type="entry name" value="REGULATORY COMPONENTS OF SENSORY TRANSDUCTION SYSTEM"/>
    <property type="match status" value="1"/>
</dbReference>
<organism evidence="7 8">
    <name type="scientific">Pseudomonas fluvialis</name>
    <dbReference type="NCBI Taxonomy" id="1793966"/>
    <lineage>
        <taxon>Bacteria</taxon>
        <taxon>Pseudomonadati</taxon>
        <taxon>Pseudomonadota</taxon>
        <taxon>Gammaproteobacteria</taxon>
        <taxon>Pseudomonadales</taxon>
        <taxon>Pseudomonadaceae</taxon>
        <taxon>Pseudomonas</taxon>
    </lineage>
</organism>
<comment type="catalytic activity">
    <reaction evidence="4">
        <text>2 GTP = 3',3'-c-di-GMP + 2 diphosphate</text>
        <dbReference type="Rhea" id="RHEA:24898"/>
        <dbReference type="ChEBI" id="CHEBI:33019"/>
        <dbReference type="ChEBI" id="CHEBI:37565"/>
        <dbReference type="ChEBI" id="CHEBI:58805"/>
        <dbReference type="EC" id="2.7.7.65"/>
    </reaction>
</comment>
<evidence type="ECO:0000256" key="2">
    <source>
        <dbReference type="ARBA" id="ARBA00004533"/>
    </source>
</evidence>
<feature type="domain" description="GGDEF" evidence="6">
    <location>
        <begin position="263"/>
        <end position="395"/>
    </location>
</feature>
<comment type="caution">
    <text evidence="7">The sequence shown here is derived from an EMBL/GenBank/DDBJ whole genome shotgun (WGS) entry which is preliminary data.</text>
</comment>
<keyword evidence="5" id="KW-1133">Transmembrane helix</keyword>
<dbReference type="InterPro" id="IPR029787">
    <property type="entry name" value="Nucleotide_cyclase"/>
</dbReference>
<evidence type="ECO:0000313" key="7">
    <source>
        <dbReference type="EMBL" id="MBB6342215.1"/>
    </source>
</evidence>
<dbReference type="GO" id="GO:0005886">
    <property type="term" value="C:plasma membrane"/>
    <property type="evidence" value="ECO:0007669"/>
    <property type="project" value="UniProtKB-SubCell"/>
</dbReference>
<dbReference type="InterPro" id="IPR043128">
    <property type="entry name" value="Rev_trsase/Diguanyl_cyclase"/>
</dbReference>
<dbReference type="NCBIfam" id="TIGR00254">
    <property type="entry name" value="GGDEF"/>
    <property type="match status" value="1"/>
</dbReference>
<feature type="transmembrane region" description="Helical" evidence="5">
    <location>
        <begin position="52"/>
        <end position="70"/>
    </location>
</feature>
<dbReference type="SUPFAM" id="SSF55073">
    <property type="entry name" value="Nucleotide cyclase"/>
    <property type="match status" value="1"/>
</dbReference>
<name>A0A7X0EUV8_9PSED</name>
<evidence type="ECO:0000313" key="8">
    <source>
        <dbReference type="Proteomes" id="UP000557193"/>
    </source>
</evidence>
<dbReference type="Proteomes" id="UP000557193">
    <property type="component" value="Unassembled WGS sequence"/>
</dbReference>
<evidence type="ECO:0000256" key="3">
    <source>
        <dbReference type="ARBA" id="ARBA00012528"/>
    </source>
</evidence>
<evidence type="ECO:0000256" key="1">
    <source>
        <dbReference type="ARBA" id="ARBA00001946"/>
    </source>
</evidence>
<dbReference type="GO" id="GO:0052621">
    <property type="term" value="F:diguanylate cyclase activity"/>
    <property type="evidence" value="ECO:0007669"/>
    <property type="project" value="UniProtKB-EC"/>
</dbReference>
<accession>A0A7X0EUV8</accession>
<sequence length="395" mass="44317">MLSSFEELFRGTPGNPYLQQLLKGFAWLRFEPQLEREYDQYLGAAAIRQRRIAIVLALLIWCGFVAVDLHRLQPFAEGVPLSETAGWLLHLRWAVLGLLLVAQLVLLVKRLEFLTLPLTPWVIALTGVATALINMLYSRLGMQASYDGVILLTIAAFFPLGMTFYTSLMVGLVISVGSFLLAQWLLIGDYLRAFNLTAVYLFLGVLVSAGGGYLRDHNQREQFLSRHLLNWLAERDSLTGLYNRRSLEQKLALLFLQARRQKCRIGLVLVDLDHFKAYNDSYGHRAGDLALQRVARVLHDFARRPLDMAVRLGGEEFALLLFDCDEPALHSLAEEVRLAIEQLAIEHRSSATLPVMTASLGLALSGPEESSGALYQRADEALYRAKHAGRNQVLL</sequence>
<reference evidence="7 8" key="1">
    <citation type="submission" date="2020-08" db="EMBL/GenBank/DDBJ databases">
        <title>Functional genomics of gut bacteria from endangered species of beetles.</title>
        <authorList>
            <person name="Carlos-Shanley C."/>
        </authorList>
    </citation>
    <scope>NUCLEOTIDE SEQUENCE [LARGE SCALE GENOMIC DNA]</scope>
    <source>
        <strain evidence="7 8">S00202</strain>
    </source>
</reference>
<comment type="subcellular location">
    <subcellularLocation>
        <location evidence="2">Cell inner membrane</location>
    </subcellularLocation>
</comment>
<dbReference type="CDD" id="cd01949">
    <property type="entry name" value="GGDEF"/>
    <property type="match status" value="1"/>
</dbReference>
<dbReference type="EMBL" id="JACHLL010000004">
    <property type="protein sequence ID" value="MBB6342215.1"/>
    <property type="molecule type" value="Genomic_DNA"/>
</dbReference>
<evidence type="ECO:0000259" key="6">
    <source>
        <dbReference type="PROSITE" id="PS50887"/>
    </source>
</evidence>
<dbReference type="GO" id="GO:1902201">
    <property type="term" value="P:negative regulation of bacterial-type flagellum-dependent cell motility"/>
    <property type="evidence" value="ECO:0007669"/>
    <property type="project" value="TreeGrafter"/>
</dbReference>
<comment type="cofactor">
    <cofactor evidence="1">
        <name>Mg(2+)</name>
        <dbReference type="ChEBI" id="CHEBI:18420"/>
    </cofactor>
</comment>
<feature type="transmembrane region" description="Helical" evidence="5">
    <location>
        <begin position="120"/>
        <end position="137"/>
    </location>
</feature>
<evidence type="ECO:0000256" key="5">
    <source>
        <dbReference type="SAM" id="Phobius"/>
    </source>
</evidence>
<dbReference type="Gene3D" id="3.30.70.270">
    <property type="match status" value="1"/>
</dbReference>
<dbReference type="FunFam" id="3.30.70.270:FF:000001">
    <property type="entry name" value="Diguanylate cyclase domain protein"/>
    <property type="match status" value="1"/>
</dbReference>
<dbReference type="Pfam" id="PF00990">
    <property type="entry name" value="GGDEF"/>
    <property type="match status" value="1"/>
</dbReference>
<keyword evidence="5" id="KW-0812">Transmembrane</keyword>
<dbReference type="PROSITE" id="PS50887">
    <property type="entry name" value="GGDEF"/>
    <property type="match status" value="1"/>
</dbReference>
<feature type="transmembrane region" description="Helical" evidence="5">
    <location>
        <begin position="90"/>
        <end position="108"/>
    </location>
</feature>
<protein>
    <recommendedName>
        <fullName evidence="3">diguanylate cyclase</fullName>
        <ecNumber evidence="3">2.7.7.65</ecNumber>
    </recommendedName>
</protein>
<dbReference type="PANTHER" id="PTHR45138:SF9">
    <property type="entry name" value="DIGUANYLATE CYCLASE DGCM-RELATED"/>
    <property type="match status" value="1"/>
</dbReference>
<evidence type="ECO:0000256" key="4">
    <source>
        <dbReference type="ARBA" id="ARBA00034247"/>
    </source>
</evidence>
<feature type="transmembrane region" description="Helical" evidence="5">
    <location>
        <begin position="168"/>
        <end position="187"/>
    </location>
</feature>
<keyword evidence="5" id="KW-0472">Membrane</keyword>
<dbReference type="InterPro" id="IPR050469">
    <property type="entry name" value="Diguanylate_Cyclase"/>
</dbReference>
<dbReference type="GO" id="GO:0043709">
    <property type="term" value="P:cell adhesion involved in single-species biofilm formation"/>
    <property type="evidence" value="ECO:0007669"/>
    <property type="project" value="TreeGrafter"/>
</dbReference>
<proteinExistence type="predicted"/>
<dbReference type="InterPro" id="IPR000160">
    <property type="entry name" value="GGDEF_dom"/>
</dbReference>
<dbReference type="AlphaFoldDB" id="A0A7X0EUV8"/>
<dbReference type="EC" id="2.7.7.65" evidence="3"/>
<dbReference type="RefSeq" id="WP_184683545.1">
    <property type="nucleotide sequence ID" value="NZ_JACHLL010000004.1"/>
</dbReference>